<evidence type="ECO:0000313" key="5">
    <source>
        <dbReference type="Proteomes" id="UP000215738"/>
    </source>
</evidence>
<dbReference type="PANTHER" id="PTHR43198:SF2">
    <property type="entry name" value="SI:CH1073-67J19.1-RELATED"/>
    <property type="match status" value="1"/>
</dbReference>
<dbReference type="PANTHER" id="PTHR43198">
    <property type="entry name" value="BIFUNCTIONAL TH2 PROTEIN"/>
    <property type="match status" value="1"/>
</dbReference>
<comment type="similarity">
    <text evidence="1">Belongs to the TenA family.</text>
</comment>
<sequence>MSVINRLIQQANLQWETYIEHPFVIQLAQGTLAKSCFQHYLKQDYLYLFQYSRALSLGIFKADNFNQIRAAHRANTALLSEIELHIDFCRQWGISVEELTGLPESPACVAYTRYVLDCGIKGGLSELYAALAPCMLGYAEIGRRLSSREAVESNPYQAWIDIYAGDKFQQAAQEFATMFETLCVDLTEQQLANLERIFTTATRMEIAFWEMGLTLN</sequence>
<comment type="catalytic activity">
    <reaction evidence="1">
        <text>4-amino-5-aminomethyl-2-methylpyrimidine + H2O = 4-amino-5-hydroxymethyl-2-methylpyrimidine + NH4(+)</text>
        <dbReference type="Rhea" id="RHEA:31799"/>
        <dbReference type="ChEBI" id="CHEBI:15377"/>
        <dbReference type="ChEBI" id="CHEBI:16892"/>
        <dbReference type="ChEBI" id="CHEBI:28938"/>
        <dbReference type="ChEBI" id="CHEBI:63416"/>
        <dbReference type="EC" id="3.5.99.2"/>
    </reaction>
</comment>
<reference evidence="3 5" key="1">
    <citation type="submission" date="2017-07" db="EMBL/GenBank/DDBJ databases">
        <title>Virulence factors identified in Actinobacillus seminis.</title>
        <authorList>
            <person name="Negrete-Abascal E."/>
            <person name="Vaca-Pacheco S."/>
            <person name="Montes-Garcia F."/>
            <person name="Leyto-Gil A.M."/>
            <person name="Fragoso-Garcia E."/>
            <person name="Carvente-Garcia R."/>
            <person name="Perez-Agueros S."/>
            <person name="Castelan-Sanchez H.G."/>
            <person name="Garcia-Molina A."/>
            <person name="Villamar T.E."/>
            <person name="Vazquez-Cruz C."/>
        </authorList>
    </citation>
    <scope>NUCLEOTIDE SEQUENCE [LARGE SCALE GENOMIC DNA]</scope>
    <source>
        <strain evidence="3 5">ATCC 15768</strain>
    </source>
</reference>
<comment type="pathway">
    <text evidence="1">Cofactor biosynthesis; thiamine diphosphate biosynthesis.</text>
</comment>
<dbReference type="CDD" id="cd19367">
    <property type="entry name" value="TenA_C_ScTHI20-like"/>
    <property type="match status" value="1"/>
</dbReference>
<dbReference type="InParanoid" id="A0A263HFR9"/>
<evidence type="ECO:0000256" key="1">
    <source>
        <dbReference type="RuleBase" id="RU363093"/>
    </source>
</evidence>
<dbReference type="GO" id="GO:0009229">
    <property type="term" value="P:thiamine diphosphate biosynthetic process"/>
    <property type="evidence" value="ECO:0007669"/>
    <property type="project" value="UniProtKB-UniPathway"/>
</dbReference>
<dbReference type="SUPFAM" id="SSF48613">
    <property type="entry name" value="Heme oxygenase-like"/>
    <property type="match status" value="1"/>
</dbReference>
<comment type="function">
    <text evidence="1">Catalyzes an amino-pyrimidine hydrolysis reaction at the C5' of the pyrimidine moiety of thiamine compounds, a reaction that is part of a thiamine salvage pathway.</text>
</comment>
<protein>
    <recommendedName>
        <fullName evidence="1">Aminopyrimidine aminohydrolase</fullName>
        <ecNumber evidence="1">3.5.99.2</ecNumber>
    </recommendedName>
</protein>
<dbReference type="EMBL" id="NLFK01000001">
    <property type="protein sequence ID" value="OZN25808.1"/>
    <property type="molecule type" value="Genomic_DNA"/>
</dbReference>
<dbReference type="UniPathway" id="UPA00060"/>
<evidence type="ECO:0000313" key="3">
    <source>
        <dbReference type="EMBL" id="OZN25808.1"/>
    </source>
</evidence>
<feature type="domain" description="Thiaminase-2/PQQC" evidence="2">
    <location>
        <begin position="9"/>
        <end position="213"/>
    </location>
</feature>
<dbReference type="RefSeq" id="WP_094945439.1">
    <property type="nucleotide sequence ID" value="NZ_JBMHIA010000007.1"/>
</dbReference>
<keyword evidence="5" id="KW-1185">Reference proteome</keyword>
<dbReference type="EMBL" id="UFSB01000001">
    <property type="protein sequence ID" value="SUU34710.1"/>
    <property type="molecule type" value="Genomic_DNA"/>
</dbReference>
<dbReference type="OrthoDB" id="34166at2"/>
<dbReference type="GO" id="GO:0005829">
    <property type="term" value="C:cytosol"/>
    <property type="evidence" value="ECO:0007669"/>
    <property type="project" value="TreeGrafter"/>
</dbReference>
<dbReference type="Proteomes" id="UP000254507">
    <property type="component" value="Unassembled WGS sequence"/>
</dbReference>
<dbReference type="InterPro" id="IPR004305">
    <property type="entry name" value="Thiaminase-2/PQQC"/>
</dbReference>
<accession>A0A263HFR9</accession>
<dbReference type="GO" id="GO:0050334">
    <property type="term" value="F:thiaminase activity"/>
    <property type="evidence" value="ECO:0007669"/>
    <property type="project" value="UniProtKB-EC"/>
</dbReference>
<dbReference type="NCBIfam" id="TIGR04306">
    <property type="entry name" value="salvage_TenA"/>
    <property type="match status" value="1"/>
</dbReference>
<keyword evidence="1 4" id="KW-0378">Hydrolase</keyword>
<organism evidence="4 6">
    <name type="scientific">Actinobacillus seminis</name>
    <dbReference type="NCBI Taxonomy" id="722"/>
    <lineage>
        <taxon>Bacteria</taxon>
        <taxon>Pseudomonadati</taxon>
        <taxon>Pseudomonadota</taxon>
        <taxon>Gammaproteobacteria</taxon>
        <taxon>Pasteurellales</taxon>
        <taxon>Pasteurellaceae</taxon>
        <taxon>Actinobacillus</taxon>
    </lineage>
</organism>
<dbReference type="EC" id="3.5.99.2" evidence="1"/>
<dbReference type="Pfam" id="PF03070">
    <property type="entry name" value="TENA_THI-4"/>
    <property type="match status" value="1"/>
</dbReference>
<gene>
    <name evidence="4" type="primary">tenA</name>
    <name evidence="3" type="ORF">CFY87_00945</name>
    <name evidence="4" type="ORF">NCTC10851_00526</name>
</gene>
<comment type="catalytic activity">
    <reaction evidence="1">
        <text>thiamine + H2O = 5-(2-hydroxyethyl)-4-methylthiazole + 4-amino-5-hydroxymethyl-2-methylpyrimidine + H(+)</text>
        <dbReference type="Rhea" id="RHEA:17509"/>
        <dbReference type="ChEBI" id="CHEBI:15377"/>
        <dbReference type="ChEBI" id="CHEBI:15378"/>
        <dbReference type="ChEBI" id="CHEBI:16892"/>
        <dbReference type="ChEBI" id="CHEBI:17957"/>
        <dbReference type="ChEBI" id="CHEBI:18385"/>
        <dbReference type="EC" id="3.5.99.2"/>
    </reaction>
</comment>
<evidence type="ECO:0000259" key="2">
    <source>
        <dbReference type="Pfam" id="PF03070"/>
    </source>
</evidence>
<keyword evidence="1" id="KW-0784">Thiamine biosynthesis</keyword>
<dbReference type="InterPro" id="IPR027574">
    <property type="entry name" value="Thiaminase_II"/>
</dbReference>
<proteinExistence type="inferred from homology"/>
<dbReference type="InterPro" id="IPR016084">
    <property type="entry name" value="Haem_Oase-like_multi-hlx"/>
</dbReference>
<dbReference type="GO" id="GO:0009228">
    <property type="term" value="P:thiamine biosynthetic process"/>
    <property type="evidence" value="ECO:0007669"/>
    <property type="project" value="UniProtKB-KW"/>
</dbReference>
<evidence type="ECO:0000313" key="4">
    <source>
        <dbReference type="EMBL" id="SUU34710.1"/>
    </source>
</evidence>
<dbReference type="Proteomes" id="UP000215738">
    <property type="component" value="Unassembled WGS sequence"/>
</dbReference>
<dbReference type="AlphaFoldDB" id="A0A263HFR9"/>
<evidence type="ECO:0000313" key="6">
    <source>
        <dbReference type="Proteomes" id="UP000254507"/>
    </source>
</evidence>
<name>A0A263HFR9_9PAST</name>
<reference evidence="4 6" key="2">
    <citation type="submission" date="2018-06" db="EMBL/GenBank/DDBJ databases">
        <authorList>
            <consortium name="Pathogen Informatics"/>
            <person name="Doyle S."/>
        </authorList>
    </citation>
    <scope>NUCLEOTIDE SEQUENCE [LARGE SCALE GENOMIC DNA]</scope>
    <source>
        <strain evidence="4 6">NCTC10851</strain>
    </source>
</reference>
<dbReference type="Gene3D" id="1.20.910.10">
    <property type="entry name" value="Heme oxygenase-like"/>
    <property type="match status" value="1"/>
</dbReference>
<dbReference type="InterPro" id="IPR050967">
    <property type="entry name" value="Thiamine_Salvage_TenA"/>
</dbReference>